<dbReference type="InterPro" id="IPR029046">
    <property type="entry name" value="LolA/LolB/LppX"/>
</dbReference>
<dbReference type="GO" id="GO:0042953">
    <property type="term" value="P:lipoprotein transport"/>
    <property type="evidence" value="ECO:0007669"/>
    <property type="project" value="InterPro"/>
</dbReference>
<dbReference type="NCBIfam" id="TIGR00547">
    <property type="entry name" value="lolA"/>
    <property type="match status" value="1"/>
</dbReference>
<keyword evidence="9" id="KW-0449">Lipoprotein</keyword>
<evidence type="ECO:0000256" key="2">
    <source>
        <dbReference type="ARBA" id="ARBA00007615"/>
    </source>
</evidence>
<sequence length="207" mass="23426">MKKTFIVLFVGATLFQLAWAGEAREQLNAFHQQMQTLQAHFEQQLVSDKGEIRQQVSGTVYIQRPGQFRWDYDPPYEQMIMADRHRLIIYDVDLEQVTVKKMDDALGQTPAVILSGDGDLEESFFIVELEPKQGLQWVELKPRSKEGNFISMQLGFVDGELSVMALEDGFGQLTTITLSQVQRNKPLPAAVFEFEAPDGVDVVGDLD</sequence>
<evidence type="ECO:0000256" key="7">
    <source>
        <dbReference type="ARBA" id="ARBA00022927"/>
    </source>
</evidence>
<dbReference type="HAMAP" id="MF_00240">
    <property type="entry name" value="LolA"/>
    <property type="match status" value="1"/>
</dbReference>
<gene>
    <name evidence="9" type="ORF">MNBD_GAMMA18-809</name>
</gene>
<organism evidence="9">
    <name type="scientific">hydrothermal vent metagenome</name>
    <dbReference type="NCBI Taxonomy" id="652676"/>
    <lineage>
        <taxon>unclassified sequences</taxon>
        <taxon>metagenomes</taxon>
        <taxon>ecological metagenomes</taxon>
    </lineage>
</organism>
<evidence type="ECO:0000256" key="4">
    <source>
        <dbReference type="ARBA" id="ARBA00014035"/>
    </source>
</evidence>
<evidence type="ECO:0000313" key="9">
    <source>
        <dbReference type="EMBL" id="VAW85010.1"/>
    </source>
</evidence>
<evidence type="ECO:0000256" key="6">
    <source>
        <dbReference type="ARBA" id="ARBA00022764"/>
    </source>
</evidence>
<dbReference type="InterPro" id="IPR004564">
    <property type="entry name" value="OM_lipoprot_carrier_LolA-like"/>
</dbReference>
<dbReference type="Gene3D" id="2.50.20.10">
    <property type="entry name" value="Lipoprotein localisation LolA/LolB/LppX"/>
    <property type="match status" value="1"/>
</dbReference>
<reference evidence="9" key="1">
    <citation type="submission" date="2018-06" db="EMBL/GenBank/DDBJ databases">
        <authorList>
            <person name="Zhirakovskaya E."/>
        </authorList>
    </citation>
    <scope>NUCLEOTIDE SEQUENCE</scope>
</reference>
<keyword evidence="5" id="KW-0813">Transport</keyword>
<dbReference type="AlphaFoldDB" id="A0A3B0Z7N8"/>
<dbReference type="InterPro" id="IPR018323">
    <property type="entry name" value="OM_lipoprot_carrier_LolA_Pbac"/>
</dbReference>
<keyword evidence="7" id="KW-0653">Protein transport</keyword>
<dbReference type="SUPFAM" id="SSF89392">
    <property type="entry name" value="Prokaryotic lipoproteins and lipoprotein localization factors"/>
    <property type="match status" value="1"/>
</dbReference>
<comment type="subcellular location">
    <subcellularLocation>
        <location evidence="1">Periplasm</location>
    </subcellularLocation>
</comment>
<evidence type="ECO:0000256" key="5">
    <source>
        <dbReference type="ARBA" id="ARBA00022448"/>
    </source>
</evidence>
<protein>
    <recommendedName>
        <fullName evidence="4">Outer-membrane lipoprotein carrier protein</fullName>
    </recommendedName>
</protein>
<proteinExistence type="inferred from homology"/>
<dbReference type="CDD" id="cd16325">
    <property type="entry name" value="LolA"/>
    <property type="match status" value="1"/>
</dbReference>
<dbReference type="GO" id="GO:0030288">
    <property type="term" value="C:outer membrane-bounded periplasmic space"/>
    <property type="evidence" value="ECO:0007669"/>
    <property type="project" value="TreeGrafter"/>
</dbReference>
<dbReference type="GO" id="GO:0044874">
    <property type="term" value="P:lipoprotein localization to outer membrane"/>
    <property type="evidence" value="ECO:0007669"/>
    <property type="project" value="TreeGrafter"/>
</dbReference>
<dbReference type="PANTHER" id="PTHR35869:SF1">
    <property type="entry name" value="OUTER-MEMBRANE LIPOPROTEIN CARRIER PROTEIN"/>
    <property type="match status" value="1"/>
</dbReference>
<evidence type="ECO:0000256" key="3">
    <source>
        <dbReference type="ARBA" id="ARBA00011245"/>
    </source>
</evidence>
<evidence type="ECO:0000256" key="1">
    <source>
        <dbReference type="ARBA" id="ARBA00004418"/>
    </source>
</evidence>
<evidence type="ECO:0000256" key="8">
    <source>
        <dbReference type="ARBA" id="ARBA00023186"/>
    </source>
</evidence>
<dbReference type="PANTHER" id="PTHR35869">
    <property type="entry name" value="OUTER-MEMBRANE LIPOPROTEIN CARRIER PROTEIN"/>
    <property type="match status" value="1"/>
</dbReference>
<dbReference type="Pfam" id="PF03548">
    <property type="entry name" value="LolA"/>
    <property type="match status" value="1"/>
</dbReference>
<name>A0A3B0Z7N8_9ZZZZ</name>
<dbReference type="EMBL" id="UOFP01000077">
    <property type="protein sequence ID" value="VAW85010.1"/>
    <property type="molecule type" value="Genomic_DNA"/>
</dbReference>
<comment type="similarity">
    <text evidence="2">Belongs to the LolA family.</text>
</comment>
<keyword evidence="6" id="KW-0574">Periplasm</keyword>
<accession>A0A3B0Z7N8</accession>
<comment type="subunit">
    <text evidence="3">Monomer.</text>
</comment>
<keyword evidence="8" id="KW-0143">Chaperone</keyword>